<comment type="caution">
    <text evidence="1">The sequence shown here is derived from an EMBL/GenBank/DDBJ whole genome shotgun (WGS) entry which is preliminary data.</text>
</comment>
<proteinExistence type="predicted"/>
<dbReference type="Proteomes" id="UP001153332">
    <property type="component" value="Unassembled WGS sequence"/>
</dbReference>
<organism evidence="1 2">
    <name type="scientific">Lasiodiplodia mahajangana</name>
    <dbReference type="NCBI Taxonomy" id="1108764"/>
    <lineage>
        <taxon>Eukaryota</taxon>
        <taxon>Fungi</taxon>
        <taxon>Dikarya</taxon>
        <taxon>Ascomycota</taxon>
        <taxon>Pezizomycotina</taxon>
        <taxon>Dothideomycetes</taxon>
        <taxon>Dothideomycetes incertae sedis</taxon>
        <taxon>Botryosphaeriales</taxon>
        <taxon>Botryosphaeriaceae</taxon>
        <taxon>Lasiodiplodia</taxon>
    </lineage>
</organism>
<sequence length="373" mass="42122">MDAAARDEIRSKVLADLERTPFTASSLRVLSGGTANFIYHATLKKPLADGTKDVLVKHSEGYIANSPTFKLTLFRCRIEEECLKALSELPIEGQAELPTSINFMVRAPKFYHFDEKNSTQVQEILPNSKDLKTYALSTYSPDTSGTLRPQCLQLGRSLGKWLCNFHSWSATQAGLRKTVAENTDLQQLKHFINFSWLLDRVQQFPSILREAKDVFEKVKDMAAKELEDESQLQVIHGDFWTGNVLLPDRPIREGDDVTMFVIDWEMSQIGVRSLDFGQMVAELYELKLYKNITAGLWMVQGFVEGYGAVSDDFAFRTAIQIGAHLISFGTSVQGWGTPAQVEMVARTGRDIIVRAWQKDRRKQYAHDLSLTTA</sequence>
<accession>A0ACC2JCC1</accession>
<protein>
    <submittedName>
        <fullName evidence="1">Uncharacterized protein</fullName>
    </submittedName>
</protein>
<name>A0ACC2JCC1_9PEZI</name>
<reference evidence="1" key="1">
    <citation type="submission" date="2022-12" db="EMBL/GenBank/DDBJ databases">
        <title>Genome Sequence of Lasiodiplodia mahajangana.</title>
        <authorList>
            <person name="Buettner E."/>
        </authorList>
    </citation>
    <scope>NUCLEOTIDE SEQUENCE</scope>
    <source>
        <strain evidence="1">VT137</strain>
    </source>
</reference>
<dbReference type="EMBL" id="JAPUUL010002598">
    <property type="protein sequence ID" value="KAJ8125050.1"/>
    <property type="molecule type" value="Genomic_DNA"/>
</dbReference>
<keyword evidence="2" id="KW-1185">Reference proteome</keyword>
<evidence type="ECO:0000313" key="2">
    <source>
        <dbReference type="Proteomes" id="UP001153332"/>
    </source>
</evidence>
<gene>
    <name evidence="1" type="ORF">O1611_g8591</name>
</gene>
<evidence type="ECO:0000313" key="1">
    <source>
        <dbReference type="EMBL" id="KAJ8125050.1"/>
    </source>
</evidence>